<proteinExistence type="inferred from homology"/>
<evidence type="ECO:0000256" key="5">
    <source>
        <dbReference type="ARBA" id="ARBA00022741"/>
    </source>
</evidence>
<evidence type="ECO:0000256" key="3">
    <source>
        <dbReference type="ARBA" id="ARBA00022722"/>
    </source>
</evidence>
<evidence type="ECO:0000259" key="10">
    <source>
        <dbReference type="PROSITE" id="PS51192"/>
    </source>
</evidence>
<dbReference type="NCBIfam" id="TIGR01587">
    <property type="entry name" value="cas3_core"/>
    <property type="match status" value="1"/>
</dbReference>
<dbReference type="GO" id="GO:0046872">
    <property type="term" value="F:metal ion binding"/>
    <property type="evidence" value="ECO:0007669"/>
    <property type="project" value="UniProtKB-KW"/>
</dbReference>
<evidence type="ECO:0000256" key="4">
    <source>
        <dbReference type="ARBA" id="ARBA00022723"/>
    </source>
</evidence>
<organism evidence="12 13">
    <name type="scientific">Caproicibacterium argilliputei</name>
    <dbReference type="NCBI Taxonomy" id="3030016"/>
    <lineage>
        <taxon>Bacteria</taxon>
        <taxon>Bacillati</taxon>
        <taxon>Bacillota</taxon>
        <taxon>Clostridia</taxon>
        <taxon>Eubacteriales</taxon>
        <taxon>Oscillospiraceae</taxon>
        <taxon>Caproicibacterium</taxon>
    </lineage>
</organism>
<evidence type="ECO:0000313" key="12">
    <source>
        <dbReference type="EMBL" id="WOC31314.1"/>
    </source>
</evidence>
<name>A0AA97D7Y0_9FIRM</name>
<keyword evidence="4" id="KW-0479">Metal-binding</keyword>
<dbReference type="Gene3D" id="1.10.3210.30">
    <property type="match status" value="1"/>
</dbReference>
<dbReference type="PROSITE" id="PS51643">
    <property type="entry name" value="HD_CAS3"/>
    <property type="match status" value="1"/>
</dbReference>
<dbReference type="Pfam" id="PF00270">
    <property type="entry name" value="DEAD"/>
    <property type="match status" value="1"/>
</dbReference>
<dbReference type="SUPFAM" id="SSF52540">
    <property type="entry name" value="P-loop containing nucleoside triphosphate hydrolases"/>
    <property type="match status" value="1"/>
</dbReference>
<dbReference type="InterPro" id="IPR027417">
    <property type="entry name" value="P-loop_NTPase"/>
</dbReference>
<protein>
    <submittedName>
        <fullName evidence="12">CRISPR-associated helicase Cas3</fullName>
    </submittedName>
</protein>
<evidence type="ECO:0000256" key="6">
    <source>
        <dbReference type="ARBA" id="ARBA00022801"/>
    </source>
</evidence>
<dbReference type="GO" id="GO:0051607">
    <property type="term" value="P:defense response to virus"/>
    <property type="evidence" value="ECO:0007669"/>
    <property type="project" value="UniProtKB-KW"/>
</dbReference>
<reference evidence="12 13" key="1">
    <citation type="submission" date="2024-06" db="EMBL/GenBank/DDBJ databases">
        <title>Caproicibacterium argilliputei sp. nov, a novel caproic acid producing anaerobic bacterium isolated from pit mud.</title>
        <authorList>
            <person name="Xia S."/>
        </authorList>
    </citation>
    <scope>NUCLEOTIDE SEQUENCE [LARGE SCALE GENOMIC DNA]</scope>
    <source>
        <strain evidence="12 13">ZCY20-5</strain>
    </source>
</reference>
<evidence type="ECO:0000259" key="11">
    <source>
        <dbReference type="PROSITE" id="PS51643"/>
    </source>
</evidence>
<evidence type="ECO:0000256" key="7">
    <source>
        <dbReference type="ARBA" id="ARBA00022806"/>
    </source>
</evidence>
<keyword evidence="3" id="KW-0540">Nuclease</keyword>
<dbReference type="Pfam" id="PF01966">
    <property type="entry name" value="HD"/>
    <property type="match status" value="1"/>
</dbReference>
<dbReference type="Pfam" id="PF22590">
    <property type="entry name" value="Cas3-like_C_2"/>
    <property type="match status" value="1"/>
</dbReference>
<dbReference type="InterPro" id="IPR014001">
    <property type="entry name" value="Helicase_ATP-bd"/>
</dbReference>
<dbReference type="KEGG" id="carl:PXC00_08760"/>
<dbReference type="SMART" id="SM00487">
    <property type="entry name" value="DEXDc"/>
    <property type="match status" value="1"/>
</dbReference>
<keyword evidence="9" id="KW-0051">Antiviral defense</keyword>
<evidence type="ECO:0000256" key="2">
    <source>
        <dbReference type="ARBA" id="ARBA00009046"/>
    </source>
</evidence>
<dbReference type="InterPro" id="IPR054712">
    <property type="entry name" value="Cas3-like_dom"/>
</dbReference>
<reference evidence="13" key="3">
    <citation type="submission" date="2024-06" db="EMBL/GenBank/DDBJ databases">
        <authorList>
            <person name="Zeng C."/>
        </authorList>
    </citation>
    <scope>NUCLEOTIDE SEQUENCE [LARGE SCALE GENOMIC DNA]</scope>
    <source>
        <strain evidence="13">ZCY20-5</strain>
    </source>
</reference>
<keyword evidence="13" id="KW-1185">Reference proteome</keyword>
<dbReference type="GO" id="GO:0004386">
    <property type="term" value="F:helicase activity"/>
    <property type="evidence" value="ECO:0007669"/>
    <property type="project" value="UniProtKB-KW"/>
</dbReference>
<evidence type="ECO:0000256" key="9">
    <source>
        <dbReference type="ARBA" id="ARBA00023118"/>
    </source>
</evidence>
<feature type="domain" description="Helicase ATP-binding" evidence="10">
    <location>
        <begin position="247"/>
        <end position="421"/>
    </location>
</feature>
<dbReference type="InterPro" id="IPR011545">
    <property type="entry name" value="DEAD/DEAH_box_helicase_dom"/>
</dbReference>
<dbReference type="SUPFAM" id="SSF109604">
    <property type="entry name" value="HD-domain/PDEase-like"/>
    <property type="match status" value="1"/>
</dbReference>
<keyword evidence="8" id="KW-0067">ATP-binding</keyword>
<dbReference type="PANTHER" id="PTHR47962">
    <property type="entry name" value="ATP-DEPENDENT HELICASE LHR-RELATED-RELATED"/>
    <property type="match status" value="1"/>
</dbReference>
<reference evidence="13" key="2">
    <citation type="submission" date="2024-06" db="EMBL/GenBank/DDBJ databases">
        <title>Caproicibacterium argilliputei sp. nov, a novel caproic acid producing anaerobic bacterium isolated from pit mud.</title>
        <authorList>
            <person name="Zeng C."/>
        </authorList>
    </citation>
    <scope>NUCLEOTIDE SEQUENCE [LARGE SCALE GENOMIC DNA]</scope>
    <source>
        <strain evidence="13">ZCY20-5</strain>
    </source>
</reference>
<dbReference type="AlphaFoldDB" id="A0AA97D7Y0"/>
<dbReference type="GO" id="GO:0004518">
    <property type="term" value="F:nuclease activity"/>
    <property type="evidence" value="ECO:0007669"/>
    <property type="project" value="UniProtKB-KW"/>
</dbReference>
<keyword evidence="5" id="KW-0547">Nucleotide-binding</keyword>
<evidence type="ECO:0000256" key="1">
    <source>
        <dbReference type="ARBA" id="ARBA00006847"/>
    </source>
</evidence>
<dbReference type="InterPro" id="IPR038257">
    <property type="entry name" value="CRISPR-assoc_Cas3_HD_sf"/>
</dbReference>
<dbReference type="InterPro" id="IPR006483">
    <property type="entry name" value="CRISPR-assoc_Cas3_HD"/>
</dbReference>
<dbReference type="EMBL" id="CP135996">
    <property type="protein sequence ID" value="WOC31314.1"/>
    <property type="molecule type" value="Genomic_DNA"/>
</dbReference>
<dbReference type="GO" id="GO:0003677">
    <property type="term" value="F:DNA binding"/>
    <property type="evidence" value="ECO:0007669"/>
    <property type="project" value="TreeGrafter"/>
</dbReference>
<dbReference type="CDD" id="cd17930">
    <property type="entry name" value="DEXHc_cas3"/>
    <property type="match status" value="1"/>
</dbReference>
<gene>
    <name evidence="12" type="primary">cas3</name>
    <name evidence="12" type="ORF">PXC00_08760</name>
</gene>
<keyword evidence="7" id="KW-0347">Helicase</keyword>
<evidence type="ECO:0000256" key="8">
    <source>
        <dbReference type="ARBA" id="ARBA00022840"/>
    </source>
</evidence>
<dbReference type="PANTHER" id="PTHR47962:SF5">
    <property type="entry name" value="ATP-DEPENDENT HELICASE LHR-RELATED"/>
    <property type="match status" value="1"/>
</dbReference>
<sequence length="743" mass="84208">MKVYYAHTHTDKRKWETVQEHLKKVGALCEMYAQELQCGDFGRVAGLLHDAGKYSELFQAVLHQRQKHIDHAVPGAVLAHAFGSDSDPTVHALEVIIRAHHSSLQNEVLSVLKQALVGENRIVPPDGKTVSICGKIEFQELVKQIQQELEPELLHHPLPSLPPLEGSTDVLLARMLQTRMLYSCLVDADYTATAEHFDGEKQEERFLNAKRAFDSLQTYRDSIRKNSTSDGQLNQMRDALYDSCRRAGWQNQPGLFTLTAPTGLGKTLALLAFALRHAERWNKKRIFVVLPYLSIIEQNAKEYRKVLPDTLESHSQAAAQDETRQFAERWNAPLVVTTTVGFLEGLFASSAPGCRRLHQAANSVIVFDEAQSLPPKLLDATLNTLRELYLHYNCTVVMSTATQPSFHYKNHAQWAPKEIVENPQNLFFNTRRVRVEWRTKAATSLKQIAQEMQQQKSSCAILNLRRHARKLFELLRTSCAEKELFFLSSDLCPAHRQMTIETIQVRLKAGLPCRVVATQCIEAGVDLSFQAMYRALAPLESVIQAAGRCNRNGESKNLGKLVVFLPDEPGRLYPDEWYENAANQLRLMLENREVDLCNLQDVDEYYRRIYINAPADTEKLRTAVSQMDYQSAEQNYKIIPSGGYRILVPYAGKEELSVLFEKVKKEATEHGVTPALLKDASPLLVNSFDKSGIAAYCEALIPRDYRGRHFAGNAVCYLLDQKDCYDEKTGLYMADDKPFQNCY</sequence>
<dbReference type="Proteomes" id="UP001300604">
    <property type="component" value="Chromosome"/>
</dbReference>
<dbReference type="CDD" id="cd09641">
    <property type="entry name" value="Cas3''_I"/>
    <property type="match status" value="1"/>
</dbReference>
<dbReference type="InterPro" id="IPR052511">
    <property type="entry name" value="ATP-dep_Helicase"/>
</dbReference>
<feature type="domain" description="HD Cas3-type" evidence="11">
    <location>
        <begin position="11"/>
        <end position="191"/>
    </location>
</feature>
<dbReference type="RefSeq" id="WP_275843879.1">
    <property type="nucleotide sequence ID" value="NZ_CP135996.1"/>
</dbReference>
<keyword evidence="6" id="KW-0378">Hydrolase</keyword>
<dbReference type="GO" id="GO:0005524">
    <property type="term" value="F:ATP binding"/>
    <property type="evidence" value="ECO:0007669"/>
    <property type="project" value="UniProtKB-KW"/>
</dbReference>
<dbReference type="GO" id="GO:0016887">
    <property type="term" value="F:ATP hydrolysis activity"/>
    <property type="evidence" value="ECO:0007669"/>
    <property type="project" value="TreeGrafter"/>
</dbReference>
<dbReference type="NCBIfam" id="TIGR01596">
    <property type="entry name" value="cas3_HD"/>
    <property type="match status" value="1"/>
</dbReference>
<accession>A0AA97D7Y0</accession>
<comment type="similarity">
    <text evidence="2">In the central section; belongs to the CRISPR-associated helicase Cas3 family.</text>
</comment>
<dbReference type="InterPro" id="IPR006474">
    <property type="entry name" value="Helicase_Cas3_CRISPR-ass_core"/>
</dbReference>
<evidence type="ECO:0000313" key="13">
    <source>
        <dbReference type="Proteomes" id="UP001300604"/>
    </source>
</evidence>
<comment type="similarity">
    <text evidence="1">In the N-terminal section; belongs to the CRISPR-associated nuclease Cas3-HD family.</text>
</comment>
<dbReference type="Gene3D" id="3.40.50.300">
    <property type="entry name" value="P-loop containing nucleotide triphosphate hydrolases"/>
    <property type="match status" value="2"/>
</dbReference>
<dbReference type="PROSITE" id="PS51192">
    <property type="entry name" value="HELICASE_ATP_BIND_1"/>
    <property type="match status" value="1"/>
</dbReference>
<dbReference type="InterPro" id="IPR006674">
    <property type="entry name" value="HD_domain"/>
</dbReference>